<dbReference type="CDD" id="cd06223">
    <property type="entry name" value="PRTases_typeI"/>
    <property type="match status" value="1"/>
</dbReference>
<name>A0A5J4IN78_9FLAO</name>
<dbReference type="Pfam" id="PF00156">
    <property type="entry name" value="Pribosyltran"/>
    <property type="match status" value="1"/>
</dbReference>
<dbReference type="EMBL" id="BKCG01000001">
    <property type="protein sequence ID" value="GER58875.1"/>
    <property type="molecule type" value="Genomic_DNA"/>
</dbReference>
<gene>
    <name evidence="3" type="ORF">ULMA_09830</name>
</gene>
<keyword evidence="3" id="KW-0808">Transferase</keyword>
<dbReference type="PANTHER" id="PTHR47505:SF1">
    <property type="entry name" value="DNA UTILIZATION PROTEIN YHGH"/>
    <property type="match status" value="1"/>
</dbReference>
<comment type="similarity">
    <text evidence="1">Belongs to the ComF/GntX family.</text>
</comment>
<keyword evidence="4" id="KW-1185">Reference proteome</keyword>
<evidence type="ECO:0000256" key="1">
    <source>
        <dbReference type="ARBA" id="ARBA00008007"/>
    </source>
</evidence>
<dbReference type="Proteomes" id="UP000326509">
    <property type="component" value="Unassembled WGS sequence"/>
</dbReference>
<accession>A0A5J4IN78</accession>
<dbReference type="PANTHER" id="PTHR47505">
    <property type="entry name" value="DNA UTILIZATION PROTEIN YHGH"/>
    <property type="match status" value="1"/>
</dbReference>
<dbReference type="SUPFAM" id="SSF53271">
    <property type="entry name" value="PRTase-like"/>
    <property type="match status" value="1"/>
</dbReference>
<feature type="domain" description="Phosphoribosyltransferase" evidence="2">
    <location>
        <begin position="88"/>
        <end position="173"/>
    </location>
</feature>
<protein>
    <submittedName>
        <fullName evidence="3">Amidophosphoribosyltransferase</fullName>
    </submittedName>
</protein>
<dbReference type="GO" id="GO:0016757">
    <property type="term" value="F:glycosyltransferase activity"/>
    <property type="evidence" value="ECO:0007669"/>
    <property type="project" value="UniProtKB-KW"/>
</dbReference>
<dbReference type="InterPro" id="IPR051910">
    <property type="entry name" value="ComF/GntX_DNA_util-trans"/>
</dbReference>
<comment type="caution">
    <text evidence="3">The sequence shown here is derived from an EMBL/GenBank/DDBJ whole genome shotgun (WGS) entry which is preliminary data.</text>
</comment>
<evidence type="ECO:0000313" key="3">
    <source>
        <dbReference type="EMBL" id="GER58875.1"/>
    </source>
</evidence>
<dbReference type="InterPro" id="IPR000836">
    <property type="entry name" value="PRTase_dom"/>
</dbReference>
<reference evidence="3 4" key="1">
    <citation type="submission" date="2019-08" db="EMBL/GenBank/DDBJ databases">
        <title>Draft genome sequence of Ulvibacter marinus type strain NBRC 109484.</title>
        <authorList>
            <person name="Kawano K."/>
            <person name="Ushijima N."/>
            <person name="Kihara M."/>
            <person name="Itoh H."/>
        </authorList>
    </citation>
    <scope>NUCLEOTIDE SEQUENCE [LARGE SCALE GENOMIC DNA]</scope>
    <source>
        <strain evidence="3 4">NBRC 109484</strain>
    </source>
</reference>
<evidence type="ECO:0000313" key="4">
    <source>
        <dbReference type="Proteomes" id="UP000326509"/>
    </source>
</evidence>
<keyword evidence="3" id="KW-0328">Glycosyltransferase</keyword>
<evidence type="ECO:0000259" key="2">
    <source>
        <dbReference type="Pfam" id="PF00156"/>
    </source>
</evidence>
<proteinExistence type="inferred from homology"/>
<dbReference type="AlphaFoldDB" id="A0A5J4IN78"/>
<sequence length="178" mass="20264">MLDFFYGRIKVENATALIAFQKKGITQTILHNLKYKGQENISAFFGKWLGAELVEIPEYKDIDIVIPVPLHRKRKQKRGYNQVTGFGTEIASSLQIDYREDVLLKKTRTRSQVFKSRYKRSEQSTVFQLANISELENKHILVVDDILTTGATLENCALELLKVKGVKISFAVIAITLS</sequence>
<dbReference type="InterPro" id="IPR029057">
    <property type="entry name" value="PRTase-like"/>
</dbReference>
<organism evidence="3 4">
    <name type="scientific">Patiriisocius marinus</name>
    <dbReference type="NCBI Taxonomy" id="1397112"/>
    <lineage>
        <taxon>Bacteria</taxon>
        <taxon>Pseudomonadati</taxon>
        <taxon>Bacteroidota</taxon>
        <taxon>Flavobacteriia</taxon>
        <taxon>Flavobacteriales</taxon>
        <taxon>Flavobacteriaceae</taxon>
        <taxon>Patiriisocius</taxon>
    </lineage>
</organism>
<dbReference type="Gene3D" id="3.40.50.2020">
    <property type="match status" value="1"/>
</dbReference>